<evidence type="ECO:0000313" key="5">
    <source>
        <dbReference type="EMBL" id="CAE6756443.1"/>
    </source>
</evidence>
<sequence length="297" mass="33317">MGPAGRCAGSIVALCSLLLAVACGDASVDAYCEANGKGNRETLELLTRLLDQKRNQTGLYLARARCYYVLGSYAQAQQDASEVIRRLPDRPEAYLIRAKAGKMLGRIPQALDDYSTSIRLRPTAEAYYGRGLTYMRDYQGKDREALEDFTAAIRLDGTHVGAHAFRAQIYSRHEQYQNALGDSEQVLKLDPATPNAYCNVGFAHYALGHDAQGRKFLNICYQKDPDPQTRGYYETEVNKVLHARRPRKNFGGSDVAKGREKTPYDREMERQQNVYESLRNSGFNDRAEACRMDGSKC</sequence>
<evidence type="ECO:0000313" key="6">
    <source>
        <dbReference type="Proteomes" id="UP000675880"/>
    </source>
</evidence>
<evidence type="ECO:0000256" key="1">
    <source>
        <dbReference type="ARBA" id="ARBA00022737"/>
    </source>
</evidence>
<dbReference type="Pfam" id="PF13432">
    <property type="entry name" value="TPR_16"/>
    <property type="match status" value="1"/>
</dbReference>
<dbReference type="Proteomes" id="UP000675880">
    <property type="component" value="Unassembled WGS sequence"/>
</dbReference>
<dbReference type="InterPro" id="IPR011990">
    <property type="entry name" value="TPR-like_helical_dom_sf"/>
</dbReference>
<dbReference type="PANTHER" id="PTHR44858">
    <property type="entry name" value="TETRATRICOPEPTIDE REPEAT PROTEIN 6"/>
    <property type="match status" value="1"/>
</dbReference>
<keyword evidence="6" id="KW-1185">Reference proteome</keyword>
<evidence type="ECO:0000256" key="4">
    <source>
        <dbReference type="SAM" id="SignalP"/>
    </source>
</evidence>
<dbReference type="Gene3D" id="1.25.40.10">
    <property type="entry name" value="Tetratricopeptide repeat domain"/>
    <property type="match status" value="2"/>
</dbReference>
<accession>A0ABM8RJL4</accession>
<reference evidence="5 6" key="1">
    <citation type="submission" date="2021-02" db="EMBL/GenBank/DDBJ databases">
        <authorList>
            <person name="Han P."/>
        </authorList>
    </citation>
    <scope>NUCLEOTIDE SEQUENCE [LARGE SCALE GENOMIC DNA]</scope>
    <source>
        <strain evidence="5">Candidatus Nitrospira sp. ZN2</strain>
    </source>
</reference>
<dbReference type="RefSeq" id="WP_213042591.1">
    <property type="nucleotide sequence ID" value="NZ_CAJNBJ010000016.1"/>
</dbReference>
<dbReference type="PROSITE" id="PS51257">
    <property type="entry name" value="PROKAR_LIPOPROTEIN"/>
    <property type="match status" value="1"/>
</dbReference>
<keyword evidence="1" id="KW-0677">Repeat</keyword>
<name>A0ABM8RJL4_9BACT</name>
<protein>
    <submittedName>
        <fullName evidence="5">TPR_REGION domain-containing protein</fullName>
    </submittedName>
</protein>
<dbReference type="SUPFAM" id="SSF48452">
    <property type="entry name" value="TPR-like"/>
    <property type="match status" value="1"/>
</dbReference>
<gene>
    <name evidence="5" type="ORF">NSPZN2_30427</name>
</gene>
<dbReference type="EMBL" id="CAJNBJ010000016">
    <property type="protein sequence ID" value="CAE6756443.1"/>
    <property type="molecule type" value="Genomic_DNA"/>
</dbReference>
<feature type="signal peptide" evidence="4">
    <location>
        <begin position="1"/>
        <end position="22"/>
    </location>
</feature>
<keyword evidence="4" id="KW-0732">Signal</keyword>
<dbReference type="InterPro" id="IPR019734">
    <property type="entry name" value="TPR_rpt"/>
</dbReference>
<feature type="compositionally biased region" description="Basic and acidic residues" evidence="3">
    <location>
        <begin position="256"/>
        <end position="269"/>
    </location>
</feature>
<dbReference type="InterPro" id="IPR050498">
    <property type="entry name" value="Ycf3"/>
</dbReference>
<proteinExistence type="predicted"/>
<evidence type="ECO:0000256" key="2">
    <source>
        <dbReference type="ARBA" id="ARBA00022803"/>
    </source>
</evidence>
<dbReference type="SMART" id="SM00028">
    <property type="entry name" value="TPR"/>
    <property type="match status" value="5"/>
</dbReference>
<comment type="caution">
    <text evidence="5">The sequence shown here is derived from an EMBL/GenBank/DDBJ whole genome shotgun (WGS) entry which is preliminary data.</text>
</comment>
<feature type="chain" id="PRO_5045040520" evidence="4">
    <location>
        <begin position="23"/>
        <end position="297"/>
    </location>
</feature>
<evidence type="ECO:0000256" key="3">
    <source>
        <dbReference type="SAM" id="MobiDB-lite"/>
    </source>
</evidence>
<organism evidence="5 6">
    <name type="scientific">Nitrospira defluvii</name>
    <dbReference type="NCBI Taxonomy" id="330214"/>
    <lineage>
        <taxon>Bacteria</taxon>
        <taxon>Pseudomonadati</taxon>
        <taxon>Nitrospirota</taxon>
        <taxon>Nitrospiria</taxon>
        <taxon>Nitrospirales</taxon>
        <taxon>Nitrospiraceae</taxon>
        <taxon>Nitrospira</taxon>
    </lineage>
</organism>
<dbReference type="PANTHER" id="PTHR44858:SF1">
    <property type="entry name" value="UDP-N-ACETYLGLUCOSAMINE--PEPTIDE N-ACETYLGLUCOSAMINYLTRANSFERASE SPINDLY-RELATED"/>
    <property type="match status" value="1"/>
</dbReference>
<feature type="region of interest" description="Disordered" evidence="3">
    <location>
        <begin position="246"/>
        <end position="269"/>
    </location>
</feature>
<keyword evidence="2" id="KW-0802">TPR repeat</keyword>